<evidence type="ECO:0000313" key="1">
    <source>
        <dbReference type="EMBL" id="KAF2396486.1"/>
    </source>
</evidence>
<dbReference type="EMBL" id="ML996707">
    <property type="protein sequence ID" value="KAF2396486.1"/>
    <property type="molecule type" value="Genomic_DNA"/>
</dbReference>
<organism evidence="1 2">
    <name type="scientific">Trichodelitschia bisporula</name>
    <dbReference type="NCBI Taxonomy" id="703511"/>
    <lineage>
        <taxon>Eukaryota</taxon>
        <taxon>Fungi</taxon>
        <taxon>Dikarya</taxon>
        <taxon>Ascomycota</taxon>
        <taxon>Pezizomycotina</taxon>
        <taxon>Dothideomycetes</taxon>
        <taxon>Dothideomycetes incertae sedis</taxon>
        <taxon>Phaeotrichales</taxon>
        <taxon>Phaeotrichaceae</taxon>
        <taxon>Trichodelitschia</taxon>
    </lineage>
</organism>
<dbReference type="AlphaFoldDB" id="A0A6G1HKV4"/>
<gene>
    <name evidence="1" type="ORF">EJ06DRAFT_585340</name>
</gene>
<sequence length="216" mass="24284">MGVDDDECLIERASTSIIRAGRVLWLMHRLAADKQYIGSDQANKQFYVVANFASPSLSAGAMTPGSVDEEVDLVMADASLPEPMQTDISFESTLERDEFERVMQMHWNIIVPFEFASRLPKDSLAEKRSRAAIKGKSNVRVLTQDGDDRTDQLRVKDEDEMDIDGQSTAMQDQEIVMNIARRATDLNLDREGQAKTVLLTEDGDVETRALERNSKR</sequence>
<proteinExistence type="predicted"/>
<keyword evidence="2" id="KW-1185">Reference proteome</keyword>
<evidence type="ECO:0000313" key="2">
    <source>
        <dbReference type="Proteomes" id="UP000799640"/>
    </source>
</evidence>
<name>A0A6G1HKV4_9PEZI</name>
<protein>
    <submittedName>
        <fullName evidence="1">Uncharacterized protein</fullName>
    </submittedName>
</protein>
<accession>A0A6G1HKV4</accession>
<reference evidence="1" key="1">
    <citation type="journal article" date="2020" name="Stud. Mycol.">
        <title>101 Dothideomycetes genomes: a test case for predicting lifestyles and emergence of pathogens.</title>
        <authorList>
            <person name="Haridas S."/>
            <person name="Albert R."/>
            <person name="Binder M."/>
            <person name="Bloem J."/>
            <person name="Labutti K."/>
            <person name="Salamov A."/>
            <person name="Andreopoulos B."/>
            <person name="Baker S."/>
            <person name="Barry K."/>
            <person name="Bills G."/>
            <person name="Bluhm B."/>
            <person name="Cannon C."/>
            <person name="Castanera R."/>
            <person name="Culley D."/>
            <person name="Daum C."/>
            <person name="Ezra D."/>
            <person name="Gonzalez J."/>
            <person name="Henrissat B."/>
            <person name="Kuo A."/>
            <person name="Liang C."/>
            <person name="Lipzen A."/>
            <person name="Lutzoni F."/>
            <person name="Magnuson J."/>
            <person name="Mondo S."/>
            <person name="Nolan M."/>
            <person name="Ohm R."/>
            <person name="Pangilinan J."/>
            <person name="Park H.-J."/>
            <person name="Ramirez L."/>
            <person name="Alfaro M."/>
            <person name="Sun H."/>
            <person name="Tritt A."/>
            <person name="Yoshinaga Y."/>
            <person name="Zwiers L.-H."/>
            <person name="Turgeon B."/>
            <person name="Goodwin S."/>
            <person name="Spatafora J."/>
            <person name="Crous P."/>
            <person name="Grigoriev I."/>
        </authorList>
    </citation>
    <scope>NUCLEOTIDE SEQUENCE</scope>
    <source>
        <strain evidence="1">CBS 262.69</strain>
    </source>
</reference>
<dbReference type="Proteomes" id="UP000799640">
    <property type="component" value="Unassembled WGS sequence"/>
</dbReference>